<dbReference type="OMA" id="INSGMRQ"/>
<name>C1MQN0_MICPC</name>
<dbReference type="STRING" id="564608.C1MQN0"/>
<evidence type="ECO:0000256" key="1">
    <source>
        <dbReference type="ARBA" id="ARBA00000956"/>
    </source>
</evidence>
<dbReference type="InterPro" id="IPR029044">
    <property type="entry name" value="Nucleotide-diphossugar_trans"/>
</dbReference>
<keyword evidence="7" id="KW-0547">Nucleotide-binding</keyword>
<dbReference type="Pfam" id="PF00483">
    <property type="entry name" value="NTP_transferase"/>
    <property type="match status" value="1"/>
</dbReference>
<reference evidence="9 10" key="1">
    <citation type="journal article" date="2009" name="Science">
        <title>Green evolution and dynamic adaptations revealed by genomes of the marine picoeukaryotes Micromonas.</title>
        <authorList>
            <person name="Worden A.Z."/>
            <person name="Lee J.H."/>
            <person name="Mock T."/>
            <person name="Rouze P."/>
            <person name="Simmons M.P."/>
            <person name="Aerts A.L."/>
            <person name="Allen A.E."/>
            <person name="Cuvelier M.L."/>
            <person name="Derelle E."/>
            <person name="Everett M.V."/>
            <person name="Foulon E."/>
            <person name="Grimwood J."/>
            <person name="Gundlach H."/>
            <person name="Henrissat B."/>
            <person name="Napoli C."/>
            <person name="McDonald S.M."/>
            <person name="Parker M.S."/>
            <person name="Rombauts S."/>
            <person name="Salamov A."/>
            <person name="Von Dassow P."/>
            <person name="Badger J.H."/>
            <person name="Coutinho P.M."/>
            <person name="Demir E."/>
            <person name="Dubchak I."/>
            <person name="Gentemann C."/>
            <person name="Eikrem W."/>
            <person name="Gready J.E."/>
            <person name="John U."/>
            <person name="Lanier W."/>
            <person name="Lindquist E.A."/>
            <person name="Lucas S."/>
            <person name="Mayer K.F."/>
            <person name="Moreau H."/>
            <person name="Not F."/>
            <person name="Otillar R."/>
            <person name="Panaud O."/>
            <person name="Pangilinan J."/>
            <person name="Paulsen I."/>
            <person name="Piegu B."/>
            <person name="Poliakov A."/>
            <person name="Robbens S."/>
            <person name="Schmutz J."/>
            <person name="Toulza E."/>
            <person name="Wyss T."/>
            <person name="Zelensky A."/>
            <person name="Zhou K."/>
            <person name="Armbrust E.V."/>
            <person name="Bhattacharya D."/>
            <person name="Goodenough U.W."/>
            <person name="Van de Peer Y."/>
            <person name="Grigoriev I.V."/>
        </authorList>
    </citation>
    <scope>NUCLEOTIDE SEQUENCE [LARGE SCALE GENOMIC DNA]</scope>
    <source>
        <strain evidence="9 10">CCMP1545</strain>
    </source>
</reference>
<keyword evidence="10" id="KW-1185">Reference proteome</keyword>
<keyword evidence="5 9" id="KW-0808">Transferase</keyword>
<dbReference type="EC" id="2.7.7.27" evidence="3"/>
<comment type="catalytic activity">
    <reaction evidence="1">
        <text>alpha-D-glucose 1-phosphate + ATP + H(+) = ADP-alpha-D-glucose + diphosphate</text>
        <dbReference type="Rhea" id="RHEA:12120"/>
        <dbReference type="ChEBI" id="CHEBI:15378"/>
        <dbReference type="ChEBI" id="CHEBI:30616"/>
        <dbReference type="ChEBI" id="CHEBI:33019"/>
        <dbReference type="ChEBI" id="CHEBI:57498"/>
        <dbReference type="ChEBI" id="CHEBI:58601"/>
        <dbReference type="EC" id="2.7.7.27"/>
    </reaction>
</comment>
<evidence type="ECO:0000256" key="6">
    <source>
        <dbReference type="ARBA" id="ARBA00022695"/>
    </source>
</evidence>
<dbReference type="InterPro" id="IPR011004">
    <property type="entry name" value="Trimer_LpxA-like_sf"/>
</dbReference>
<dbReference type="GeneID" id="9683592"/>
<evidence type="ECO:0000313" key="9">
    <source>
        <dbReference type="EMBL" id="EEH57739.1"/>
    </source>
</evidence>
<keyword evidence="4" id="KW-0021">Allosteric enzyme</keyword>
<dbReference type="InterPro" id="IPR005835">
    <property type="entry name" value="NTP_transferase_dom"/>
</dbReference>
<gene>
    <name evidence="9" type="primary">ADG2B</name>
    <name evidence="9" type="ORF">MICPUCDRAFT_70773</name>
</gene>
<evidence type="ECO:0000259" key="8">
    <source>
        <dbReference type="Pfam" id="PF00483"/>
    </source>
</evidence>
<evidence type="ECO:0000313" key="10">
    <source>
        <dbReference type="Proteomes" id="UP000001876"/>
    </source>
</evidence>
<dbReference type="SUPFAM" id="SSF51161">
    <property type="entry name" value="Trimeric LpxA-like enzymes"/>
    <property type="match status" value="1"/>
</dbReference>
<dbReference type="AlphaFoldDB" id="C1MQN0"/>
<dbReference type="SUPFAM" id="SSF53448">
    <property type="entry name" value="Nucleotide-diphospho-sugar transferases"/>
    <property type="match status" value="1"/>
</dbReference>
<dbReference type="KEGG" id="mpp:MICPUCDRAFT_70773"/>
<dbReference type="Gene3D" id="2.160.10.10">
    <property type="entry name" value="Hexapeptide repeat proteins"/>
    <property type="match status" value="1"/>
</dbReference>
<dbReference type="eggNOG" id="KOG1322">
    <property type="taxonomic scope" value="Eukaryota"/>
</dbReference>
<dbReference type="InterPro" id="IPR011831">
    <property type="entry name" value="ADP-Glc_PPase"/>
</dbReference>
<organism evidence="10">
    <name type="scientific">Micromonas pusilla (strain CCMP1545)</name>
    <name type="common">Picoplanktonic green alga</name>
    <dbReference type="NCBI Taxonomy" id="564608"/>
    <lineage>
        <taxon>Eukaryota</taxon>
        <taxon>Viridiplantae</taxon>
        <taxon>Chlorophyta</taxon>
        <taxon>Mamiellophyceae</taxon>
        <taxon>Mamiellales</taxon>
        <taxon>Mamiellaceae</taxon>
        <taxon>Micromonas</taxon>
    </lineage>
</organism>
<comment type="similarity">
    <text evidence="2">Belongs to the bacterial/plant glucose-1-phosphate adenylyltransferase family.</text>
</comment>
<sequence length="450" mass="48883">MKDIHAVVLAGGPDSGNPMTRTDSKAAQRFAATYRLIDIPLANLIASGVSRTFVLTQWNAHSLNQHVQAAYPQDLFGFGDKGFVECLPSYQRPEEKTWSTGSADSVRRHYQAGTLQGKSHGGCLSEPKAYIICSGESLYQMDYNDILKTHNETGAEITIATQKRKVGDIDYHNLGVLSMREDMATAVEHFKEKPSVDELKEIAVCGDESEKLEDCEVAVNMGIYVFSERIMRDLLGRIECVADDMSLDLGKDFIPMAIGSGYAVHAHEYAGYWQPIRTFRDWYDANMELCRSGLTPEEKANTAASLVSHEFKIFTIARCLPPAKFNGDVYTEGTIASEGVCVGANTKLTNALIGPCVAIGPDCDIADTIFVGNLSMNSIHNANVPDVGKGSVLRGVVVDRDVVIGEGCVINNARGWKSHEATDADGHGYVIQDGIVTLLQGTVLPPGTVI</sequence>
<proteinExistence type="inferred from homology"/>
<dbReference type="Pfam" id="PF25247">
    <property type="entry name" value="LbH_GLGC"/>
    <property type="match status" value="1"/>
</dbReference>
<dbReference type="RefSeq" id="XP_003057788.1">
    <property type="nucleotide sequence ID" value="XM_003057742.1"/>
</dbReference>
<dbReference type="PANTHER" id="PTHR43523">
    <property type="entry name" value="GLUCOSE-1-PHOSPHATE ADENYLYLTRANSFERASE-RELATED"/>
    <property type="match status" value="1"/>
</dbReference>
<evidence type="ECO:0000256" key="4">
    <source>
        <dbReference type="ARBA" id="ARBA00022533"/>
    </source>
</evidence>
<dbReference type="EMBL" id="GG663738">
    <property type="protein sequence ID" value="EEH57739.1"/>
    <property type="molecule type" value="Genomic_DNA"/>
</dbReference>
<accession>C1MQN0</accession>
<feature type="domain" description="Nucleotidyl transferase" evidence="8">
    <location>
        <begin position="6"/>
        <end position="290"/>
    </location>
</feature>
<evidence type="ECO:0000256" key="7">
    <source>
        <dbReference type="ARBA" id="ARBA00022741"/>
    </source>
</evidence>
<protein>
    <recommendedName>
        <fullName evidence="3">glucose-1-phosphate adenylyltransferase</fullName>
        <ecNumber evidence="3">2.7.7.27</ecNumber>
    </recommendedName>
</protein>
<evidence type="ECO:0000256" key="3">
    <source>
        <dbReference type="ARBA" id="ARBA00012460"/>
    </source>
</evidence>
<keyword evidence="6 9" id="KW-0548">Nucleotidyltransferase</keyword>
<dbReference type="GO" id="GO:0005978">
    <property type="term" value="P:glycogen biosynthetic process"/>
    <property type="evidence" value="ECO:0007669"/>
    <property type="project" value="InterPro"/>
</dbReference>
<evidence type="ECO:0000256" key="5">
    <source>
        <dbReference type="ARBA" id="ARBA00022679"/>
    </source>
</evidence>
<dbReference type="GO" id="GO:0008878">
    <property type="term" value="F:glucose-1-phosphate adenylyltransferase activity"/>
    <property type="evidence" value="ECO:0007669"/>
    <property type="project" value="UniProtKB-EC"/>
</dbReference>
<evidence type="ECO:0000256" key="2">
    <source>
        <dbReference type="ARBA" id="ARBA00010443"/>
    </source>
</evidence>
<dbReference type="Gene3D" id="3.90.550.10">
    <property type="entry name" value="Spore Coat Polysaccharide Biosynthesis Protein SpsA, Chain A"/>
    <property type="match status" value="1"/>
</dbReference>
<dbReference type="Proteomes" id="UP000001876">
    <property type="component" value="Unassembled WGS sequence"/>
</dbReference>
<dbReference type="GO" id="GO:0000166">
    <property type="term" value="F:nucleotide binding"/>
    <property type="evidence" value="ECO:0007669"/>
    <property type="project" value="UniProtKB-KW"/>
</dbReference>
<dbReference type="OrthoDB" id="496137at2759"/>
<dbReference type="PANTHER" id="PTHR43523:SF12">
    <property type="entry name" value="GLUCOSE-1-PHOSPHATE ADENYLYLTRANSFERASE LARGE SUBUNIT 1, CHLOROPLASTIC-RELATED"/>
    <property type="match status" value="1"/>
</dbReference>